<accession>A0ACC7LQ25</accession>
<evidence type="ECO:0000313" key="2">
    <source>
        <dbReference type="Proteomes" id="UP001615411"/>
    </source>
</evidence>
<reference evidence="1" key="1">
    <citation type="submission" date="2024-10" db="EMBL/GenBank/DDBJ databases">
        <title>Aeromonas and Pseudomonas from the Cagarras Archipelago, Rio de Janeiro, Brazil.</title>
        <authorList>
            <person name="Canellas A.L.B."/>
            <person name="Laport M.S."/>
        </authorList>
    </citation>
    <scope>NUCLEOTIDE SEQUENCE</scope>
    <source>
        <strain evidence="1">ACP-7</strain>
    </source>
</reference>
<keyword evidence="2" id="KW-1185">Reference proteome</keyword>
<evidence type="ECO:0000313" key="1">
    <source>
        <dbReference type="EMBL" id="MFJ1337029.1"/>
    </source>
</evidence>
<gene>
    <name evidence="1" type="ORF">ACIKP7_02685</name>
</gene>
<proteinExistence type="predicted"/>
<dbReference type="Proteomes" id="UP001615411">
    <property type="component" value="Unassembled WGS sequence"/>
</dbReference>
<comment type="caution">
    <text evidence="1">The sequence shown here is derived from an EMBL/GenBank/DDBJ whole genome shotgun (WGS) entry which is preliminary data.</text>
</comment>
<protein>
    <submittedName>
        <fullName evidence="1">Bro-N domain-containing protein</fullName>
    </submittedName>
</protein>
<sequence length="158" mass="18605">MNEHFEPTRFTRNNRFIHGLMLESQAWFSVVDLSRLMGLHLEERLLHKLGTDQYRFVWLAYNGEAKKILMVSESGMYALMVYHHIPENRNLRLWLTHEVIPSLRSTSQTSEQGPTLSSLQWAGRSVSLLHWQNDAWVRWRDMPVLMPSVERESANSLK</sequence>
<organism evidence="1 2">
    <name type="scientific">Pseudomonas caricapapayae</name>
    <dbReference type="NCBI Taxonomy" id="46678"/>
    <lineage>
        <taxon>Bacteria</taxon>
        <taxon>Pseudomonadati</taxon>
        <taxon>Pseudomonadota</taxon>
        <taxon>Gammaproteobacteria</taxon>
        <taxon>Pseudomonadales</taxon>
        <taxon>Pseudomonadaceae</taxon>
        <taxon>Pseudomonas</taxon>
    </lineage>
</organism>
<name>A0ACC7LQ25_9PSED</name>
<dbReference type="EMBL" id="JBIUGF010000005">
    <property type="protein sequence ID" value="MFJ1337029.1"/>
    <property type="molecule type" value="Genomic_DNA"/>
</dbReference>